<dbReference type="AlphaFoldDB" id="A0A4U1JAZ6"/>
<keyword evidence="9 14" id="KW-0472">Membrane</keyword>
<dbReference type="Proteomes" id="UP000309215">
    <property type="component" value="Unassembled WGS sequence"/>
</dbReference>
<proteinExistence type="inferred from homology"/>
<gene>
    <name evidence="15" type="primary">cyoE</name>
    <name evidence="14" type="synonym">ctaB</name>
    <name evidence="15" type="ORF">E8A74_23685</name>
</gene>
<feature type="transmembrane region" description="Helical" evidence="14">
    <location>
        <begin position="197"/>
        <end position="217"/>
    </location>
</feature>
<dbReference type="PANTHER" id="PTHR43448:SF7">
    <property type="entry name" value="4-HYDROXYBENZOATE SOLANESYLTRANSFERASE"/>
    <property type="match status" value="1"/>
</dbReference>
<accession>A0A4U1JAZ6</accession>
<comment type="pathway">
    <text evidence="2 14">Porphyrin-containing compound metabolism; heme O biosynthesis; heme O from protoheme: step 1/1.</text>
</comment>
<dbReference type="GO" id="GO:0008495">
    <property type="term" value="F:protoheme IX farnesyltransferase activity"/>
    <property type="evidence" value="ECO:0007669"/>
    <property type="project" value="UniProtKB-UniRule"/>
</dbReference>
<sequence length="318" mass="34275">MTIPAEPLGDVHVNRRDSGYEQREPPFGAVARDLVALTKPRVTVIVVATMLGGAWVANRFAHEQGRPGVSPAVVMLSLLATVLVVGGANTLNMYLERDTDGFMARTKNRPLPAGRISPQLALWFGLAISALSLVLFGLVVNMTTTLLAAFALFSYVLIYTPLKRKTTLALLIGSVPGAIPPLLGWTTVTDRIDGPGAALFGILFLWQVPHFLAISMFRSRDYQRAGLKVLPIERGDRHTRHHIVGYLVALVLVSLLLVPLGVAGPVYLASAALLGLGFLGFGAWGLRPTVLGTRWARRLFAISIVYLMLLQAALLIGA</sequence>
<evidence type="ECO:0000256" key="10">
    <source>
        <dbReference type="ARBA" id="ARBA00030253"/>
    </source>
</evidence>
<dbReference type="RefSeq" id="WP_136931333.1">
    <property type="nucleotide sequence ID" value="NZ_SSMQ01000025.1"/>
</dbReference>
<dbReference type="Pfam" id="PF01040">
    <property type="entry name" value="UbiA"/>
    <property type="match status" value="1"/>
</dbReference>
<dbReference type="InterPro" id="IPR030470">
    <property type="entry name" value="UbiA_prenylTrfase_CS"/>
</dbReference>
<dbReference type="Gene3D" id="1.10.357.140">
    <property type="entry name" value="UbiA prenyltransferase"/>
    <property type="match status" value="1"/>
</dbReference>
<dbReference type="InterPro" id="IPR006369">
    <property type="entry name" value="Protohaem_IX_farnesylTrfase"/>
</dbReference>
<feature type="transmembrane region" description="Helical" evidence="14">
    <location>
        <begin position="167"/>
        <end position="185"/>
    </location>
</feature>
<dbReference type="EC" id="2.5.1.141" evidence="3 14"/>
<dbReference type="PROSITE" id="PS00943">
    <property type="entry name" value="UBIA"/>
    <property type="match status" value="1"/>
</dbReference>
<evidence type="ECO:0000256" key="4">
    <source>
        <dbReference type="ARBA" id="ARBA00022475"/>
    </source>
</evidence>
<feature type="transmembrane region" description="Helical" evidence="14">
    <location>
        <begin position="142"/>
        <end position="160"/>
    </location>
</feature>
<evidence type="ECO:0000256" key="2">
    <source>
        <dbReference type="ARBA" id="ARBA00004919"/>
    </source>
</evidence>
<comment type="catalytic activity">
    <reaction evidence="13 14">
        <text>heme b + (2E,6E)-farnesyl diphosphate + H2O = Fe(II)-heme o + diphosphate</text>
        <dbReference type="Rhea" id="RHEA:28070"/>
        <dbReference type="ChEBI" id="CHEBI:15377"/>
        <dbReference type="ChEBI" id="CHEBI:33019"/>
        <dbReference type="ChEBI" id="CHEBI:60344"/>
        <dbReference type="ChEBI" id="CHEBI:60530"/>
        <dbReference type="ChEBI" id="CHEBI:175763"/>
        <dbReference type="EC" id="2.5.1.141"/>
    </reaction>
</comment>
<feature type="transmembrane region" description="Helical" evidence="14">
    <location>
        <begin position="42"/>
        <end position="61"/>
    </location>
</feature>
<keyword evidence="16" id="KW-1185">Reference proteome</keyword>
<dbReference type="HAMAP" id="MF_00154">
    <property type="entry name" value="CyoE_CtaB"/>
    <property type="match status" value="1"/>
</dbReference>
<evidence type="ECO:0000256" key="12">
    <source>
        <dbReference type="ARBA" id="ARBA00042475"/>
    </source>
</evidence>
<evidence type="ECO:0000256" key="5">
    <source>
        <dbReference type="ARBA" id="ARBA00022679"/>
    </source>
</evidence>
<feature type="transmembrane region" description="Helical" evidence="14">
    <location>
        <begin position="243"/>
        <end position="260"/>
    </location>
</feature>
<comment type="function">
    <text evidence="14">Converts heme B (protoheme IX) to heme O by substitution of the vinyl group on carbon 2 of heme B porphyrin ring with a hydroxyethyl farnesyl side group.</text>
</comment>
<name>A0A4U1JAZ6_9BACT</name>
<dbReference type="InterPro" id="IPR000537">
    <property type="entry name" value="UbiA_prenyltransferase"/>
</dbReference>
<dbReference type="UniPathway" id="UPA00834">
    <property type="reaction ID" value="UER00712"/>
</dbReference>
<evidence type="ECO:0000313" key="15">
    <source>
        <dbReference type="EMBL" id="TKD04364.1"/>
    </source>
</evidence>
<dbReference type="InterPro" id="IPR044878">
    <property type="entry name" value="UbiA_sf"/>
</dbReference>
<keyword evidence="4 14" id="KW-1003">Cell membrane</keyword>
<dbReference type="PANTHER" id="PTHR43448">
    <property type="entry name" value="PROTOHEME IX FARNESYLTRANSFERASE, MITOCHONDRIAL"/>
    <property type="match status" value="1"/>
</dbReference>
<evidence type="ECO:0000256" key="7">
    <source>
        <dbReference type="ARBA" id="ARBA00022989"/>
    </source>
</evidence>
<protein>
    <recommendedName>
        <fullName evidence="11 14">Protoheme IX farnesyltransferase</fullName>
        <ecNumber evidence="3 14">2.5.1.141</ecNumber>
    </recommendedName>
    <alternativeName>
        <fullName evidence="12 14">Heme B farnesyltransferase</fullName>
    </alternativeName>
    <alternativeName>
        <fullName evidence="10 14">Heme O synthase</fullName>
    </alternativeName>
</protein>
<feature type="transmembrane region" description="Helical" evidence="14">
    <location>
        <begin position="73"/>
        <end position="95"/>
    </location>
</feature>
<feature type="transmembrane region" description="Helical" evidence="14">
    <location>
        <begin position="266"/>
        <end position="286"/>
    </location>
</feature>
<dbReference type="GO" id="GO:0005886">
    <property type="term" value="C:plasma membrane"/>
    <property type="evidence" value="ECO:0007669"/>
    <property type="project" value="UniProtKB-SubCell"/>
</dbReference>
<evidence type="ECO:0000256" key="3">
    <source>
        <dbReference type="ARBA" id="ARBA00012292"/>
    </source>
</evidence>
<evidence type="ECO:0000256" key="13">
    <source>
        <dbReference type="ARBA" id="ARBA00047690"/>
    </source>
</evidence>
<evidence type="ECO:0000256" key="6">
    <source>
        <dbReference type="ARBA" id="ARBA00022692"/>
    </source>
</evidence>
<dbReference type="EMBL" id="SSMQ01000025">
    <property type="protein sequence ID" value="TKD04364.1"/>
    <property type="molecule type" value="Genomic_DNA"/>
</dbReference>
<keyword evidence="5 14" id="KW-0808">Transferase</keyword>
<feature type="transmembrane region" description="Helical" evidence="14">
    <location>
        <begin position="298"/>
        <end position="317"/>
    </location>
</feature>
<feature type="transmembrane region" description="Helical" evidence="14">
    <location>
        <begin position="116"/>
        <end position="136"/>
    </location>
</feature>
<evidence type="ECO:0000313" key="16">
    <source>
        <dbReference type="Proteomes" id="UP000309215"/>
    </source>
</evidence>
<comment type="caution">
    <text evidence="15">The sequence shown here is derived from an EMBL/GenBank/DDBJ whole genome shotgun (WGS) entry which is preliminary data.</text>
</comment>
<evidence type="ECO:0000256" key="8">
    <source>
        <dbReference type="ARBA" id="ARBA00023133"/>
    </source>
</evidence>
<evidence type="ECO:0000256" key="1">
    <source>
        <dbReference type="ARBA" id="ARBA00004651"/>
    </source>
</evidence>
<evidence type="ECO:0000256" key="14">
    <source>
        <dbReference type="HAMAP-Rule" id="MF_00154"/>
    </source>
</evidence>
<dbReference type="CDD" id="cd13957">
    <property type="entry name" value="PT_UbiA_Cox10"/>
    <property type="match status" value="1"/>
</dbReference>
<evidence type="ECO:0000256" key="9">
    <source>
        <dbReference type="ARBA" id="ARBA00023136"/>
    </source>
</evidence>
<dbReference type="OrthoDB" id="9814417at2"/>
<keyword evidence="7 14" id="KW-1133">Transmembrane helix</keyword>
<organism evidence="15 16">
    <name type="scientific">Polyangium fumosum</name>
    <dbReference type="NCBI Taxonomy" id="889272"/>
    <lineage>
        <taxon>Bacteria</taxon>
        <taxon>Pseudomonadati</taxon>
        <taxon>Myxococcota</taxon>
        <taxon>Polyangia</taxon>
        <taxon>Polyangiales</taxon>
        <taxon>Polyangiaceae</taxon>
        <taxon>Polyangium</taxon>
    </lineage>
</organism>
<comment type="similarity">
    <text evidence="14">Belongs to the UbiA prenyltransferase family. Protoheme IX farnesyltransferase subfamily.</text>
</comment>
<reference evidence="15 16" key="1">
    <citation type="submission" date="2019-04" db="EMBL/GenBank/DDBJ databases">
        <authorList>
            <person name="Li Y."/>
            <person name="Wang J."/>
        </authorList>
    </citation>
    <scope>NUCLEOTIDE SEQUENCE [LARGE SCALE GENOMIC DNA]</scope>
    <source>
        <strain evidence="15 16">DSM 14668</strain>
    </source>
</reference>
<comment type="subcellular location">
    <subcellularLocation>
        <location evidence="1 14">Cell membrane</location>
        <topology evidence="1 14">Multi-pass membrane protein</topology>
    </subcellularLocation>
</comment>
<keyword evidence="8 14" id="KW-0350">Heme biosynthesis</keyword>
<evidence type="ECO:0000256" key="11">
    <source>
        <dbReference type="ARBA" id="ARBA00040810"/>
    </source>
</evidence>
<keyword evidence="6 14" id="KW-0812">Transmembrane</keyword>
<comment type="miscellaneous">
    <text evidence="14">Carbon 2 of the heme B porphyrin ring is defined according to the Fischer nomenclature.</text>
</comment>
<dbReference type="GO" id="GO:0048034">
    <property type="term" value="P:heme O biosynthetic process"/>
    <property type="evidence" value="ECO:0007669"/>
    <property type="project" value="UniProtKB-UniRule"/>
</dbReference>
<dbReference type="NCBIfam" id="TIGR01473">
    <property type="entry name" value="cyoE_ctaB"/>
    <property type="match status" value="1"/>
</dbReference>